<dbReference type="EMBL" id="LR824018">
    <property type="protein sequence ID" value="CAH0587019.1"/>
    <property type="molecule type" value="Genomic_DNA"/>
</dbReference>
<evidence type="ECO:0000313" key="2">
    <source>
        <dbReference type="EMBL" id="CAH0587019.1"/>
    </source>
</evidence>
<feature type="signal peptide" evidence="1">
    <location>
        <begin position="1"/>
        <end position="19"/>
    </location>
</feature>
<dbReference type="GO" id="GO:0005615">
    <property type="term" value="C:extracellular space"/>
    <property type="evidence" value="ECO:0007669"/>
    <property type="project" value="TreeGrafter"/>
</dbReference>
<reference evidence="2" key="1">
    <citation type="submission" date="2021-12" db="EMBL/GenBank/DDBJ databases">
        <authorList>
            <person name="King R."/>
        </authorList>
    </citation>
    <scope>NUCLEOTIDE SEQUENCE</scope>
</reference>
<keyword evidence="3" id="KW-1185">Reference proteome</keyword>
<dbReference type="InterPro" id="IPR010562">
    <property type="entry name" value="Haemolymph_juvenile_hormone-bd"/>
</dbReference>
<dbReference type="Pfam" id="PF06585">
    <property type="entry name" value="JHBP"/>
    <property type="match status" value="1"/>
</dbReference>
<sequence length="261" mass="28981">MYNLKIILFFGTVFALCNSSAVYKNLNKKCGIDDGDCQRVLYGGILREVLENGIPEYNIPKMDPYEVKDLELSIFGMIKVTMLDGTIAGFKTCKSNTFTTDIKTARTNIELVCEGFTYEGNYKAESTPTLLALLGGVNVHANGKAKVVVEKLKLNLDFPFVVNKLADCEPHIRLMPEDAITSYEVLGKLSIDADGMFIGEQDVSTVAVKIFNENWKVITKMLGPHVLDGGLKVFYTEVTKFFDAVPTKELICDDLTPYVTN</sequence>
<proteinExistence type="predicted"/>
<dbReference type="Gene3D" id="3.15.10.30">
    <property type="entry name" value="Haemolymph juvenile hormone binding protein"/>
    <property type="match status" value="1"/>
</dbReference>
<dbReference type="OrthoDB" id="7487921at2759"/>
<dbReference type="InterPro" id="IPR038606">
    <property type="entry name" value="To_sf"/>
</dbReference>
<dbReference type="AlphaFoldDB" id="A0A9P0BQ82"/>
<protein>
    <submittedName>
        <fullName evidence="2">Uncharacterized protein</fullName>
    </submittedName>
</protein>
<dbReference type="PANTHER" id="PTHR11008">
    <property type="entry name" value="PROTEIN TAKEOUT-LIKE PROTEIN"/>
    <property type="match status" value="1"/>
</dbReference>
<dbReference type="SMART" id="SM00700">
    <property type="entry name" value="JHBP"/>
    <property type="match status" value="1"/>
</dbReference>
<dbReference type="Proteomes" id="UP001154114">
    <property type="component" value="Chromosome 15"/>
</dbReference>
<evidence type="ECO:0000256" key="1">
    <source>
        <dbReference type="SAM" id="SignalP"/>
    </source>
</evidence>
<feature type="chain" id="PRO_5040513768" evidence="1">
    <location>
        <begin position="20"/>
        <end position="261"/>
    </location>
</feature>
<gene>
    <name evidence="2" type="ORF">CINC_LOCUS3501</name>
</gene>
<name>A0A9P0BQ82_CHRIL</name>
<accession>A0A9P0BQ82</accession>
<evidence type="ECO:0000313" key="3">
    <source>
        <dbReference type="Proteomes" id="UP001154114"/>
    </source>
</evidence>
<keyword evidence="1" id="KW-0732">Signal</keyword>
<organism evidence="2 3">
    <name type="scientific">Chrysodeixis includens</name>
    <name type="common">Soybean looper</name>
    <name type="synonym">Pseudoplusia includens</name>
    <dbReference type="NCBI Taxonomy" id="689277"/>
    <lineage>
        <taxon>Eukaryota</taxon>
        <taxon>Metazoa</taxon>
        <taxon>Ecdysozoa</taxon>
        <taxon>Arthropoda</taxon>
        <taxon>Hexapoda</taxon>
        <taxon>Insecta</taxon>
        <taxon>Pterygota</taxon>
        <taxon>Neoptera</taxon>
        <taxon>Endopterygota</taxon>
        <taxon>Lepidoptera</taxon>
        <taxon>Glossata</taxon>
        <taxon>Ditrysia</taxon>
        <taxon>Noctuoidea</taxon>
        <taxon>Noctuidae</taxon>
        <taxon>Plusiinae</taxon>
        <taxon>Chrysodeixis</taxon>
    </lineage>
</organism>
<dbReference type="PANTHER" id="PTHR11008:SF41">
    <property type="entry name" value="RE70318P"/>
    <property type="match status" value="1"/>
</dbReference>